<accession>A0A7M5V768</accession>
<feature type="compositionally biased region" description="Basic and acidic residues" evidence="1">
    <location>
        <begin position="112"/>
        <end position="127"/>
    </location>
</feature>
<dbReference type="Proteomes" id="UP000594262">
    <property type="component" value="Unplaced"/>
</dbReference>
<reference evidence="2" key="1">
    <citation type="submission" date="2021-01" db="UniProtKB">
        <authorList>
            <consortium name="EnsemblMetazoa"/>
        </authorList>
    </citation>
    <scope>IDENTIFICATION</scope>
</reference>
<feature type="compositionally biased region" description="Polar residues" evidence="1">
    <location>
        <begin position="41"/>
        <end position="73"/>
    </location>
</feature>
<organism evidence="2 3">
    <name type="scientific">Clytia hemisphaerica</name>
    <dbReference type="NCBI Taxonomy" id="252671"/>
    <lineage>
        <taxon>Eukaryota</taxon>
        <taxon>Metazoa</taxon>
        <taxon>Cnidaria</taxon>
        <taxon>Hydrozoa</taxon>
        <taxon>Hydroidolina</taxon>
        <taxon>Leptothecata</taxon>
        <taxon>Obeliida</taxon>
        <taxon>Clytiidae</taxon>
        <taxon>Clytia</taxon>
    </lineage>
</organism>
<name>A0A7M5V768_9CNID</name>
<proteinExistence type="predicted"/>
<sequence>ESDKAHVHCPCSICRNKAVNPATEIRNRKEFEELFGESNRNELQQVQESEASMQSVPGHCSSNVSNSINQSGNFIDEQQDQDVTESSDSLLRGEHDDDDTDDDSDNVADTTDQSHDESAEENRDGNI</sequence>
<evidence type="ECO:0000313" key="2">
    <source>
        <dbReference type="EnsemblMetazoa" id="CLYHEMP003527.1"/>
    </source>
</evidence>
<feature type="compositionally biased region" description="Acidic residues" evidence="1">
    <location>
        <begin position="96"/>
        <end position="106"/>
    </location>
</feature>
<evidence type="ECO:0000313" key="3">
    <source>
        <dbReference type="Proteomes" id="UP000594262"/>
    </source>
</evidence>
<dbReference type="AlphaFoldDB" id="A0A7M5V768"/>
<feature type="region of interest" description="Disordered" evidence="1">
    <location>
        <begin position="36"/>
        <end position="127"/>
    </location>
</feature>
<keyword evidence="3" id="KW-1185">Reference proteome</keyword>
<dbReference type="EnsemblMetazoa" id="CLYHEMT003527.1">
    <property type="protein sequence ID" value="CLYHEMP003527.1"/>
    <property type="gene ID" value="CLYHEMG003527"/>
</dbReference>
<evidence type="ECO:0000256" key="1">
    <source>
        <dbReference type="SAM" id="MobiDB-lite"/>
    </source>
</evidence>
<protein>
    <submittedName>
        <fullName evidence="2">Uncharacterized protein</fullName>
    </submittedName>
</protein>